<gene>
    <name evidence="1" type="ORF">HZS61_015864</name>
</gene>
<sequence length="119" mass="13104">MSSPRAIQPEVAMLLLLARYDDAMRQVFDTMDISRAATIKTSRMEVYEPIDALNDAKIDDAHISLMVSVRVMSRITNLKGSAKFLPIDGIEAGSPRFNEAFRDSYISGMYSLDAPSAAA</sequence>
<name>A0A8H6GQH9_FUSOX</name>
<accession>A0A8H6GQH9</accession>
<evidence type="ECO:0000313" key="1">
    <source>
        <dbReference type="EMBL" id="KAF6521606.1"/>
    </source>
</evidence>
<reference evidence="1 2" key="1">
    <citation type="journal article" date="2020" name="bioRxiv">
        <title>A chromosome-scale genome assembly for the Fusarium oxysporum strain Fo5176 to establish a model Arabidopsis-fungal pathosystem.</title>
        <authorList>
            <person name="Fokkens L."/>
            <person name="Guo L."/>
            <person name="Dora S."/>
            <person name="Wang B."/>
            <person name="Ye K."/>
            <person name="Sanchez-Rodriguez C."/>
            <person name="Croll D."/>
        </authorList>
    </citation>
    <scope>NUCLEOTIDE SEQUENCE [LARGE SCALE GENOMIC DNA]</scope>
    <source>
        <strain evidence="1 2">Fo5176</strain>
    </source>
</reference>
<dbReference type="AlphaFoldDB" id="A0A8H6GQH9"/>
<proteinExistence type="predicted"/>
<evidence type="ECO:0000313" key="2">
    <source>
        <dbReference type="Proteomes" id="UP000593570"/>
    </source>
</evidence>
<comment type="caution">
    <text evidence="1">The sequence shown here is derived from an EMBL/GenBank/DDBJ whole genome shotgun (WGS) entry which is preliminary data.</text>
</comment>
<organism evidence="1 2">
    <name type="scientific">Fusarium oxysporum f. sp. conglutinans</name>
    <dbReference type="NCBI Taxonomy" id="100902"/>
    <lineage>
        <taxon>Eukaryota</taxon>
        <taxon>Fungi</taxon>
        <taxon>Dikarya</taxon>
        <taxon>Ascomycota</taxon>
        <taxon>Pezizomycotina</taxon>
        <taxon>Sordariomycetes</taxon>
        <taxon>Hypocreomycetidae</taxon>
        <taxon>Hypocreales</taxon>
        <taxon>Nectriaceae</taxon>
        <taxon>Fusarium</taxon>
        <taxon>Fusarium oxysporum species complex</taxon>
    </lineage>
</organism>
<protein>
    <submittedName>
        <fullName evidence="1">Uncharacterized protein</fullName>
    </submittedName>
</protein>
<dbReference type="Proteomes" id="UP000593570">
    <property type="component" value="Unassembled WGS sequence"/>
</dbReference>
<dbReference type="EMBL" id="JACDXP010000007">
    <property type="protein sequence ID" value="KAF6521606.1"/>
    <property type="molecule type" value="Genomic_DNA"/>
</dbReference>